<gene>
    <name evidence="2" type="ORF">CIL03_00325</name>
</gene>
<dbReference type="AlphaFoldDB" id="A0A265NEA6"/>
<dbReference type="InterPro" id="IPR012912">
    <property type="entry name" value="Plasmid_pRiA4b_Orf3-like"/>
</dbReference>
<dbReference type="Proteomes" id="UP000216498">
    <property type="component" value="Unassembled WGS sequence"/>
</dbReference>
<dbReference type="InterPro" id="IPR024047">
    <property type="entry name" value="MM3350-like_sf"/>
</dbReference>
<dbReference type="RefSeq" id="WP_094883227.1">
    <property type="nucleotide sequence ID" value="NZ_NPMS01000001.1"/>
</dbReference>
<dbReference type="OrthoDB" id="9801392at2"/>
<proteinExistence type="predicted"/>
<comment type="caution">
    <text evidence="2">The sequence shown here is derived from an EMBL/GenBank/DDBJ whole genome shotgun (WGS) entry which is preliminary data.</text>
</comment>
<evidence type="ECO:0000313" key="2">
    <source>
        <dbReference type="EMBL" id="OZU89626.1"/>
    </source>
</evidence>
<dbReference type="PANTHER" id="PTHR41878">
    <property type="entry name" value="LEXA REPRESSOR-RELATED"/>
    <property type="match status" value="1"/>
</dbReference>
<reference evidence="2 3" key="1">
    <citation type="submission" date="2017-08" db="EMBL/GenBank/DDBJ databases">
        <title>Virgibacillus indicus sp. nov. and Virgibacillus profoundi sp. nov, two moderately halophilic bacteria isolated from marine sediment by using the Microfluidic Streak Plate.</title>
        <authorList>
            <person name="Xu B."/>
            <person name="Hu B."/>
            <person name="Wang J."/>
            <person name="Zhu Y."/>
            <person name="Huang L."/>
            <person name="Du W."/>
            <person name="Huang Y."/>
        </authorList>
    </citation>
    <scope>NUCLEOTIDE SEQUENCE [LARGE SCALE GENOMIC DNA]</scope>
    <source>
        <strain evidence="2 3">IO3-P2-C2</strain>
    </source>
</reference>
<evidence type="ECO:0000313" key="3">
    <source>
        <dbReference type="Proteomes" id="UP000216498"/>
    </source>
</evidence>
<accession>A0A265NEA6</accession>
<feature type="domain" description="Plasmid pRiA4b Orf3-like" evidence="1">
    <location>
        <begin position="2"/>
        <end position="206"/>
    </location>
</feature>
<dbReference type="Pfam" id="PF07929">
    <property type="entry name" value="PRiA4_ORF3"/>
    <property type="match status" value="1"/>
</dbReference>
<name>A0A265NEA6_9BACI</name>
<dbReference type="EMBL" id="NPMS01000001">
    <property type="protein sequence ID" value="OZU89626.1"/>
    <property type="molecule type" value="Genomic_DNA"/>
</dbReference>
<organism evidence="2 3">
    <name type="scientific">Virgibacillus indicus</name>
    <dbReference type="NCBI Taxonomy" id="2024554"/>
    <lineage>
        <taxon>Bacteria</taxon>
        <taxon>Bacillati</taxon>
        <taxon>Bacillota</taxon>
        <taxon>Bacilli</taxon>
        <taxon>Bacillales</taxon>
        <taxon>Bacillaceae</taxon>
        <taxon>Virgibacillus</taxon>
    </lineage>
</organism>
<dbReference type="PANTHER" id="PTHR41878:SF1">
    <property type="entry name" value="TNPR PROTEIN"/>
    <property type="match status" value="1"/>
</dbReference>
<dbReference type="Gene3D" id="3.10.290.30">
    <property type="entry name" value="MM3350-like"/>
    <property type="match status" value="1"/>
</dbReference>
<protein>
    <recommendedName>
        <fullName evidence="1">Plasmid pRiA4b Orf3-like domain-containing protein</fullName>
    </recommendedName>
</protein>
<keyword evidence="3" id="KW-1185">Reference proteome</keyword>
<dbReference type="SUPFAM" id="SSF159941">
    <property type="entry name" value="MM3350-like"/>
    <property type="match status" value="1"/>
</dbReference>
<evidence type="ECO:0000259" key="1">
    <source>
        <dbReference type="Pfam" id="PF07929"/>
    </source>
</evidence>
<sequence>MKAYQIKIDMIDSEPSIWRSVVMPAGATFNRLHDVIQTVLNFQDYHLFEFDLTKDKIRVTNDEEAYQEHQYFKKNQKEMEKQMEEVLPEFAEFEKARLEQLKKVVRKPNGIKIDSYLEKHGELYYIYDFGDDWRVLVTLEKVMENYHYGYPTLLTGEGTAPPEDVGGFMGYSEFLKIYHDPDHPDHEDMKTWANSQLYREYDPEFISGMLKFVKYKKTEWDNLR</sequence>